<dbReference type="GO" id="GO:0022857">
    <property type="term" value="F:transmembrane transporter activity"/>
    <property type="evidence" value="ECO:0007669"/>
    <property type="project" value="InterPro"/>
</dbReference>
<evidence type="ECO:0000256" key="1">
    <source>
        <dbReference type="ARBA" id="ARBA00022692"/>
    </source>
</evidence>
<dbReference type="Gene3D" id="1.20.1250.20">
    <property type="entry name" value="MFS general substrate transporter like domains"/>
    <property type="match status" value="1"/>
</dbReference>
<keyword evidence="7" id="KW-1185">Reference proteome</keyword>
<evidence type="ECO:0000256" key="3">
    <source>
        <dbReference type="ARBA" id="ARBA00023136"/>
    </source>
</evidence>
<feature type="transmembrane region" description="Helical" evidence="4">
    <location>
        <begin position="165"/>
        <end position="185"/>
    </location>
</feature>
<dbReference type="SUPFAM" id="SSF103473">
    <property type="entry name" value="MFS general substrate transporter"/>
    <property type="match status" value="1"/>
</dbReference>
<feature type="transmembrane region" description="Helical" evidence="4">
    <location>
        <begin position="214"/>
        <end position="238"/>
    </location>
</feature>
<dbReference type="RefSeq" id="WP_107662199.1">
    <property type="nucleotide sequence ID" value="NZ_PZKG01000004.1"/>
</dbReference>
<evidence type="ECO:0000256" key="2">
    <source>
        <dbReference type="ARBA" id="ARBA00022989"/>
    </source>
</evidence>
<dbReference type="Pfam" id="PF07690">
    <property type="entry name" value="MFS_1"/>
    <property type="match status" value="1"/>
</dbReference>
<keyword evidence="1 4" id="KW-0812">Transmembrane</keyword>
<dbReference type="InterPro" id="IPR020846">
    <property type="entry name" value="MFS_dom"/>
</dbReference>
<feature type="transmembrane region" description="Helical" evidence="4">
    <location>
        <begin position="365"/>
        <end position="383"/>
    </location>
</feature>
<feature type="transmembrane region" description="Helical" evidence="4">
    <location>
        <begin position="244"/>
        <end position="267"/>
    </location>
</feature>
<dbReference type="Proteomes" id="UP000241010">
    <property type="component" value="Unassembled WGS sequence"/>
</dbReference>
<dbReference type="InterPro" id="IPR011701">
    <property type="entry name" value="MFS"/>
</dbReference>
<comment type="caution">
    <text evidence="6">The sequence shown here is derived from an EMBL/GenBank/DDBJ whole genome shotgun (WGS) entry which is preliminary data.</text>
</comment>
<dbReference type="PROSITE" id="PS50850">
    <property type="entry name" value="MFS"/>
    <property type="match status" value="1"/>
</dbReference>
<keyword evidence="3 4" id="KW-0472">Membrane</keyword>
<dbReference type="InterPro" id="IPR036259">
    <property type="entry name" value="MFS_trans_sf"/>
</dbReference>
<feature type="transmembrane region" description="Helical" evidence="4">
    <location>
        <begin position="46"/>
        <end position="69"/>
    </location>
</feature>
<feature type="transmembrane region" description="Helical" evidence="4">
    <location>
        <begin position="297"/>
        <end position="321"/>
    </location>
</feature>
<feature type="domain" description="Major facilitator superfamily (MFS) profile" evidence="5">
    <location>
        <begin position="10"/>
        <end position="390"/>
    </location>
</feature>
<feature type="transmembrane region" description="Helical" evidence="4">
    <location>
        <begin position="134"/>
        <end position="153"/>
    </location>
</feature>
<evidence type="ECO:0000313" key="7">
    <source>
        <dbReference type="Proteomes" id="UP000241010"/>
    </source>
</evidence>
<gene>
    <name evidence="6" type="ORF">C5F48_01815</name>
</gene>
<keyword evidence="2 4" id="KW-1133">Transmembrane helix</keyword>
<feature type="transmembrane region" description="Helical" evidence="4">
    <location>
        <begin position="110"/>
        <end position="127"/>
    </location>
</feature>
<proteinExistence type="predicted"/>
<sequence>MTRSAPPMLLVLALWGAGLGSAAQFAKLGVIFDQIALAYPGRSEVALGLTVSIVGFVGLVFGTTAGLLVQRLGYRRVLVAALSLGAALSALQALLPPLPVMLALRLAEGASHLAIVVAAPVLIAQLAPLRLQGLAMTLWSSFFAVSFAITATLGRPLVEAQGIPALFLAHAAYMAGFALLLWRLLPPDIRGPAVPLSPGRLLRQHGEIYASPRVAAPAIGFFCYTLVYVALLTLLPTLAGPWQLLLASAMPLTSIAVSLTLGVWLLGRLPAIRIVQFGFAATMLAAGLIWLERGAPLPLAAASLILAAALGLVQGASFAAIPQLNPDLEGRSRAAGAVAQLGNLGTTSGTPLLAALIAWQGIGGLVLFCLLPAAAGIGLHQWLSARRRATG</sequence>
<evidence type="ECO:0000256" key="4">
    <source>
        <dbReference type="SAM" id="Phobius"/>
    </source>
</evidence>
<feature type="transmembrane region" description="Helical" evidence="4">
    <location>
        <begin position="274"/>
        <end position="291"/>
    </location>
</feature>
<name>A0A2T4JZX6_9RHOB</name>
<feature type="transmembrane region" description="Helical" evidence="4">
    <location>
        <begin position="76"/>
        <end position="95"/>
    </location>
</feature>
<organism evidence="6 7">
    <name type="scientific">Cereibacter changlensis JA139</name>
    <dbReference type="NCBI Taxonomy" id="1188249"/>
    <lineage>
        <taxon>Bacteria</taxon>
        <taxon>Pseudomonadati</taxon>
        <taxon>Pseudomonadota</taxon>
        <taxon>Alphaproteobacteria</taxon>
        <taxon>Rhodobacterales</taxon>
        <taxon>Paracoccaceae</taxon>
        <taxon>Cereibacter</taxon>
    </lineage>
</organism>
<dbReference type="AlphaFoldDB" id="A0A2T4JZX6"/>
<protein>
    <submittedName>
        <fullName evidence="6">MFS transporter</fullName>
    </submittedName>
</protein>
<evidence type="ECO:0000259" key="5">
    <source>
        <dbReference type="PROSITE" id="PS50850"/>
    </source>
</evidence>
<evidence type="ECO:0000313" key="6">
    <source>
        <dbReference type="EMBL" id="PTE23475.1"/>
    </source>
</evidence>
<reference evidence="6 7" key="1">
    <citation type="submission" date="2018-03" db="EMBL/GenBank/DDBJ databases">
        <title>Cereibacter changlensis.</title>
        <authorList>
            <person name="Meyer T.E."/>
            <person name="Miller S."/>
            <person name="Lodha T."/>
            <person name="Gandham S."/>
            <person name="Chintalapati S."/>
            <person name="Chintalapati V.R."/>
        </authorList>
    </citation>
    <scope>NUCLEOTIDE SEQUENCE [LARGE SCALE GENOMIC DNA]</scope>
    <source>
        <strain evidence="6 7">JA139</strain>
    </source>
</reference>
<dbReference type="EMBL" id="PZKG01000004">
    <property type="protein sequence ID" value="PTE23475.1"/>
    <property type="molecule type" value="Genomic_DNA"/>
</dbReference>
<accession>A0A2T4JZX6</accession>
<dbReference type="OrthoDB" id="6095882at2"/>